<keyword evidence="6" id="KW-1185">Reference proteome</keyword>
<dbReference type="CDD" id="cd13653">
    <property type="entry name" value="PBP2_phosphate_like_1"/>
    <property type="match status" value="1"/>
</dbReference>
<feature type="domain" description="OmpA-like" evidence="4">
    <location>
        <begin position="335"/>
        <end position="450"/>
    </location>
</feature>
<reference evidence="5 6" key="1">
    <citation type="submission" date="2019-11" db="EMBL/GenBank/DDBJ databases">
        <title>Venatorbacter sp. nov. a predator of Campylobacter and other Gram-negative bacteria.</title>
        <authorList>
            <person name="Saeedi A."/>
            <person name="Cummings N.J."/>
            <person name="Connerton I.F."/>
            <person name="Connerton P.L."/>
        </authorList>
    </citation>
    <scope>NUCLEOTIDE SEQUENCE [LARGE SCALE GENOMIC DNA]</scope>
    <source>
        <strain evidence="5">XL5</strain>
    </source>
</reference>
<sequence>MFRQLSAVLLTVLFSCLSLVSQASVLDTLPSDSKVRLFAIHGSNTIGEELAPNLLQKWFRDAGLSQVRIEPTGVENERLISGRHEKLRTRVEVLVAAHGSGTGYRSLLDGSGDIAASSRPIKDKEYDLLKPVADMRSFATEHVVAIDGLAVIVHPDNPISELSVDQIAAIFSGAVQDWSELGGFRGAIHLHARDDKSGTWDSFKSMVLDDQPLAANALRYESTAELSDAVAAQPGAIGFVGLSSVRSAKAIAVYDGTSRAMLPNKLTVATEDYALARRLFLYTRAQVKPAVEEFIQFALADAGQQIVADTGFVSQEVMAVLPEFYHELPQEFRQLTEDAQRLTLNFRFEQGSARLDNKGLKDLQRLVRYLEAQPQAELVLVGFGDPKKTENRSQLLSKLRAMSVRRELVREGIYPQASVGFGDDLLVASVEGEDGRLKNRRVEVWVRTPGAQIAPPATQPVMNNLAGAE</sequence>
<dbReference type="Gene3D" id="3.40.190.10">
    <property type="entry name" value="Periplasmic binding protein-like II"/>
    <property type="match status" value="2"/>
</dbReference>
<evidence type="ECO:0000313" key="5">
    <source>
        <dbReference type="EMBL" id="QQD24360.1"/>
    </source>
</evidence>
<evidence type="ECO:0000313" key="6">
    <source>
        <dbReference type="Proteomes" id="UP000596074"/>
    </source>
</evidence>
<dbReference type="Pfam" id="PF00691">
    <property type="entry name" value="OmpA"/>
    <property type="match status" value="1"/>
</dbReference>
<feature type="chain" id="PRO_5040761056" evidence="3">
    <location>
        <begin position="24"/>
        <end position="469"/>
    </location>
</feature>
<keyword evidence="2" id="KW-0472">Membrane</keyword>
<name>A0A9X7YN68_9GAMM</name>
<dbReference type="CDD" id="cd07185">
    <property type="entry name" value="OmpA_C-like"/>
    <property type="match status" value="1"/>
</dbReference>
<dbReference type="InterPro" id="IPR024370">
    <property type="entry name" value="PBP_domain"/>
</dbReference>
<dbReference type="InterPro" id="IPR036737">
    <property type="entry name" value="OmpA-like_sf"/>
</dbReference>
<dbReference type="Proteomes" id="UP000596074">
    <property type="component" value="Chromosome"/>
</dbReference>
<evidence type="ECO:0000256" key="3">
    <source>
        <dbReference type="SAM" id="SignalP"/>
    </source>
</evidence>
<protein>
    <submittedName>
        <fullName evidence="5">OmpA family protein</fullName>
    </submittedName>
</protein>
<dbReference type="Gene3D" id="3.30.1330.60">
    <property type="entry name" value="OmpA-like domain"/>
    <property type="match status" value="1"/>
</dbReference>
<dbReference type="SUPFAM" id="SSF53850">
    <property type="entry name" value="Periplasmic binding protein-like II"/>
    <property type="match status" value="1"/>
</dbReference>
<dbReference type="EMBL" id="CP046056">
    <property type="protein sequence ID" value="QQD24360.1"/>
    <property type="molecule type" value="Genomic_DNA"/>
</dbReference>
<dbReference type="SUPFAM" id="SSF103088">
    <property type="entry name" value="OmpA-like"/>
    <property type="match status" value="1"/>
</dbReference>
<dbReference type="KEGG" id="vcw:GJQ55_07670"/>
<evidence type="ECO:0000256" key="2">
    <source>
        <dbReference type="PROSITE-ProRule" id="PRU00473"/>
    </source>
</evidence>
<organism evidence="5 6">
    <name type="scientific">Venatoribacter cucullus</name>
    <dbReference type="NCBI Taxonomy" id="2661630"/>
    <lineage>
        <taxon>Bacteria</taxon>
        <taxon>Pseudomonadati</taxon>
        <taxon>Pseudomonadota</taxon>
        <taxon>Gammaproteobacteria</taxon>
        <taxon>Oceanospirillales</taxon>
        <taxon>Oceanospirillaceae</taxon>
        <taxon>Venatoribacter</taxon>
    </lineage>
</organism>
<feature type="signal peptide" evidence="3">
    <location>
        <begin position="1"/>
        <end position="23"/>
    </location>
</feature>
<dbReference type="PANTHER" id="PTHR30570:SF1">
    <property type="entry name" value="PHOSPHATE-BINDING PROTEIN PSTS"/>
    <property type="match status" value="1"/>
</dbReference>
<evidence type="ECO:0000256" key="1">
    <source>
        <dbReference type="ARBA" id="ARBA00022729"/>
    </source>
</evidence>
<proteinExistence type="predicted"/>
<accession>A0A9X7YN68</accession>
<dbReference type="PROSITE" id="PS51257">
    <property type="entry name" value="PROKAR_LIPOPROTEIN"/>
    <property type="match status" value="1"/>
</dbReference>
<evidence type="ECO:0000259" key="4">
    <source>
        <dbReference type="PROSITE" id="PS51123"/>
    </source>
</evidence>
<keyword evidence="1 3" id="KW-0732">Signal</keyword>
<dbReference type="InterPro" id="IPR006665">
    <property type="entry name" value="OmpA-like"/>
</dbReference>
<dbReference type="Pfam" id="PF12849">
    <property type="entry name" value="PBP_like_2"/>
    <property type="match status" value="1"/>
</dbReference>
<dbReference type="RefSeq" id="WP_228344405.1">
    <property type="nucleotide sequence ID" value="NZ_CP046056.1"/>
</dbReference>
<dbReference type="PANTHER" id="PTHR30570">
    <property type="entry name" value="PERIPLASMIC PHOSPHATE BINDING COMPONENT OF PHOSPHATE ABC TRANSPORTER"/>
    <property type="match status" value="1"/>
</dbReference>
<gene>
    <name evidence="5" type="ORF">GJQ55_07670</name>
</gene>
<dbReference type="GO" id="GO:0016020">
    <property type="term" value="C:membrane"/>
    <property type="evidence" value="ECO:0007669"/>
    <property type="project" value="UniProtKB-UniRule"/>
</dbReference>
<dbReference type="InterPro" id="IPR050811">
    <property type="entry name" value="Phosphate_ABC_transporter"/>
</dbReference>
<dbReference type="AlphaFoldDB" id="A0A9X7YN68"/>
<dbReference type="PROSITE" id="PS51123">
    <property type="entry name" value="OMPA_2"/>
    <property type="match status" value="1"/>
</dbReference>